<feature type="domain" description="Response regulatory" evidence="18">
    <location>
        <begin position="8"/>
        <end position="121"/>
    </location>
</feature>
<evidence type="ECO:0000256" key="10">
    <source>
        <dbReference type="ARBA" id="ARBA00023125"/>
    </source>
</evidence>
<comment type="subcellular location">
    <subcellularLocation>
        <location evidence="1">Cytoplasm</location>
    </subcellularLocation>
</comment>
<evidence type="ECO:0000256" key="14">
    <source>
        <dbReference type="ARBA" id="ARBA00029881"/>
    </source>
</evidence>
<dbReference type="InterPro" id="IPR027417">
    <property type="entry name" value="P-loop_NTPase"/>
</dbReference>
<dbReference type="Gene3D" id="1.10.10.60">
    <property type="entry name" value="Homeodomain-like"/>
    <property type="match status" value="1"/>
</dbReference>
<evidence type="ECO:0000259" key="17">
    <source>
        <dbReference type="PROSITE" id="PS50045"/>
    </source>
</evidence>
<proteinExistence type="predicted"/>
<evidence type="ECO:0000256" key="15">
    <source>
        <dbReference type="ARBA" id="ARBA00031910"/>
    </source>
</evidence>
<dbReference type="InterPro" id="IPR002078">
    <property type="entry name" value="Sigma_54_int"/>
</dbReference>
<dbReference type="InterPro" id="IPR011006">
    <property type="entry name" value="CheY-like_superfamily"/>
</dbReference>
<evidence type="ECO:0000256" key="11">
    <source>
        <dbReference type="ARBA" id="ARBA00023159"/>
    </source>
</evidence>
<keyword evidence="11" id="KW-0010">Activator</keyword>
<accession>A0A653A2A0</accession>
<dbReference type="PROSITE" id="PS50110">
    <property type="entry name" value="RESPONSE_REGULATORY"/>
    <property type="match status" value="1"/>
</dbReference>
<dbReference type="GO" id="GO:0005524">
    <property type="term" value="F:ATP binding"/>
    <property type="evidence" value="ECO:0007669"/>
    <property type="project" value="UniProtKB-KW"/>
</dbReference>
<dbReference type="CDD" id="cd00009">
    <property type="entry name" value="AAA"/>
    <property type="match status" value="1"/>
</dbReference>
<dbReference type="SMART" id="SM00448">
    <property type="entry name" value="REC"/>
    <property type="match status" value="1"/>
</dbReference>
<keyword evidence="13" id="KW-0535">Nitrogen fixation</keyword>
<gene>
    <name evidence="19" type="primary">atoC</name>
    <name evidence="19" type="ORF">TRIP_B200218</name>
</gene>
<dbReference type="AlphaFoldDB" id="A0A653A2A0"/>
<dbReference type="PANTHER" id="PTHR32071">
    <property type="entry name" value="TRANSCRIPTIONAL REGULATORY PROTEIN"/>
    <property type="match status" value="1"/>
</dbReference>
<dbReference type="Pfam" id="PF00158">
    <property type="entry name" value="Sigma54_activat"/>
    <property type="match status" value="1"/>
</dbReference>
<dbReference type="InterPro" id="IPR009057">
    <property type="entry name" value="Homeodomain-like_sf"/>
</dbReference>
<keyword evidence="3" id="KW-0963">Cytoplasm</keyword>
<keyword evidence="7" id="KW-0067">ATP-binding</keyword>
<evidence type="ECO:0000256" key="5">
    <source>
        <dbReference type="ARBA" id="ARBA00022553"/>
    </source>
</evidence>
<dbReference type="PROSITE" id="PS00675">
    <property type="entry name" value="SIGMA54_INTERACT_1"/>
    <property type="match status" value="1"/>
</dbReference>
<dbReference type="SUPFAM" id="SSF52172">
    <property type="entry name" value="CheY-like"/>
    <property type="match status" value="1"/>
</dbReference>
<evidence type="ECO:0000256" key="7">
    <source>
        <dbReference type="ARBA" id="ARBA00022840"/>
    </source>
</evidence>
<keyword evidence="9" id="KW-0805">Transcription regulation</keyword>
<dbReference type="PROSITE" id="PS00688">
    <property type="entry name" value="SIGMA54_INTERACT_3"/>
    <property type="match status" value="1"/>
</dbReference>
<evidence type="ECO:0000256" key="13">
    <source>
        <dbReference type="ARBA" id="ARBA00023231"/>
    </source>
</evidence>
<organism evidence="19">
    <name type="scientific">Uncultured Desulfatiglans sp</name>
    <dbReference type="NCBI Taxonomy" id="1748965"/>
    <lineage>
        <taxon>Bacteria</taxon>
        <taxon>Pseudomonadati</taxon>
        <taxon>Thermodesulfobacteriota</taxon>
        <taxon>Desulfobacteria</taxon>
        <taxon>Desulfatiglandales</taxon>
        <taxon>Desulfatiglandaceae</taxon>
        <taxon>Desulfatiglans</taxon>
        <taxon>environmental samples</taxon>
    </lineage>
</organism>
<evidence type="ECO:0000256" key="9">
    <source>
        <dbReference type="ARBA" id="ARBA00023015"/>
    </source>
</evidence>
<evidence type="ECO:0000256" key="12">
    <source>
        <dbReference type="ARBA" id="ARBA00023163"/>
    </source>
</evidence>
<dbReference type="GO" id="GO:0005737">
    <property type="term" value="C:cytoplasm"/>
    <property type="evidence" value="ECO:0007669"/>
    <property type="project" value="UniProtKB-SubCell"/>
</dbReference>
<dbReference type="PANTHER" id="PTHR32071:SF95">
    <property type="entry name" value="DNA-BINDING TRANSCRIPTIONAL REGULATOR NTRC"/>
    <property type="match status" value="1"/>
</dbReference>
<dbReference type="InterPro" id="IPR001789">
    <property type="entry name" value="Sig_transdc_resp-reg_receiver"/>
</dbReference>
<name>A0A653A2A0_UNCDX</name>
<dbReference type="Gene3D" id="1.10.8.60">
    <property type="match status" value="1"/>
</dbReference>
<evidence type="ECO:0000256" key="4">
    <source>
        <dbReference type="ARBA" id="ARBA00022491"/>
    </source>
</evidence>
<feature type="modified residue" description="4-aspartylphosphate" evidence="16">
    <location>
        <position position="56"/>
    </location>
</feature>
<evidence type="ECO:0000256" key="16">
    <source>
        <dbReference type="PROSITE-ProRule" id="PRU00169"/>
    </source>
</evidence>
<dbReference type="GO" id="GO:0043565">
    <property type="term" value="F:sequence-specific DNA binding"/>
    <property type="evidence" value="ECO:0007669"/>
    <property type="project" value="InterPro"/>
</dbReference>
<dbReference type="PRINTS" id="PR01590">
    <property type="entry name" value="HTHFIS"/>
</dbReference>
<evidence type="ECO:0000259" key="18">
    <source>
        <dbReference type="PROSITE" id="PS50110"/>
    </source>
</evidence>
<dbReference type="Gene3D" id="3.40.50.300">
    <property type="entry name" value="P-loop containing nucleotide triphosphate hydrolases"/>
    <property type="match status" value="1"/>
</dbReference>
<dbReference type="FunFam" id="3.40.50.300:FF:000006">
    <property type="entry name" value="DNA-binding transcriptional regulator NtrC"/>
    <property type="match status" value="1"/>
</dbReference>
<sequence length="450" mass="50069">MAGKRKGRILIVDDENGIRQALKMVLQEDNEVILAASGAEAVDAFTQNAFDIVLLDILLPDSNGLDLLKTFKETDPNTAVVMVTAVKEIKTAVQAIKAGAYEYIIKPFVVDDLLAVIDRAQEKKKLLQQVSYLKHELQRYHLFEKMIGKDPKMTEVFDLIATVASSDGAVLIQGESGTGKELVARAIHHLSSRKDQPFVVINCAAIPASLMESEIFGHQKGAFTGAVSSVMGKFEVADGGTVFLDDIDCLEVSMQAKLLRVIQEKEFERVGSHKVLKADIRFVAACNKEMQALIQEGRFREDLFYRLNVFPIKLPPLRERRIDIPLLLEHFLGCHAQHTGKPAKRFSDEALAQLTAYQWPGNVRELQNLVERLFTITKSDIIGTGNLFGLSIAAKQLHDMTLREAVNDFEKDFITQVLARVRGNRKKAAEILGVHRNTLLAKINDLGIEA</sequence>
<evidence type="ECO:0000256" key="6">
    <source>
        <dbReference type="ARBA" id="ARBA00022741"/>
    </source>
</evidence>
<keyword evidence="6" id="KW-0547">Nucleotide-binding</keyword>
<dbReference type="Pfam" id="PF02954">
    <property type="entry name" value="HTH_8"/>
    <property type="match status" value="1"/>
</dbReference>
<keyword evidence="12" id="KW-0804">Transcription</keyword>
<keyword evidence="8" id="KW-0902">Two-component regulatory system</keyword>
<protein>
    <recommendedName>
        <fullName evidence="2">DNA-binding transcriptional regulator NtrC</fullName>
    </recommendedName>
    <alternativeName>
        <fullName evidence="14">Nitrogen regulation protein NR(I)</fullName>
    </alternativeName>
    <alternativeName>
        <fullName evidence="15">Nitrogen regulator I</fullName>
    </alternativeName>
</protein>
<keyword evidence="4" id="KW-0678">Repressor</keyword>
<dbReference type="Pfam" id="PF25601">
    <property type="entry name" value="AAA_lid_14"/>
    <property type="match status" value="1"/>
</dbReference>
<evidence type="ECO:0000256" key="1">
    <source>
        <dbReference type="ARBA" id="ARBA00004496"/>
    </source>
</evidence>
<reference evidence="19" key="1">
    <citation type="submission" date="2018-07" db="EMBL/GenBank/DDBJ databases">
        <authorList>
            <consortium name="Genoscope - CEA"/>
            <person name="William W."/>
        </authorList>
    </citation>
    <scope>NUCLEOTIDE SEQUENCE</scope>
    <source>
        <strain evidence="19">IK1</strain>
    </source>
</reference>
<dbReference type="PROSITE" id="PS50045">
    <property type="entry name" value="SIGMA54_INTERACT_4"/>
    <property type="match status" value="1"/>
</dbReference>
<dbReference type="InterPro" id="IPR025944">
    <property type="entry name" value="Sigma_54_int_dom_CS"/>
</dbReference>
<dbReference type="GO" id="GO:0006355">
    <property type="term" value="P:regulation of DNA-templated transcription"/>
    <property type="evidence" value="ECO:0007669"/>
    <property type="project" value="InterPro"/>
</dbReference>
<dbReference type="Pfam" id="PF00072">
    <property type="entry name" value="Response_reg"/>
    <property type="match status" value="1"/>
</dbReference>
<dbReference type="EMBL" id="UPXX01000013">
    <property type="protein sequence ID" value="VBB42078.1"/>
    <property type="molecule type" value="Genomic_DNA"/>
</dbReference>
<keyword evidence="10" id="KW-0238">DNA-binding</keyword>
<dbReference type="InterPro" id="IPR058031">
    <property type="entry name" value="AAA_lid_NorR"/>
</dbReference>
<dbReference type="Gene3D" id="3.40.50.2300">
    <property type="match status" value="1"/>
</dbReference>
<dbReference type="SUPFAM" id="SSF52540">
    <property type="entry name" value="P-loop containing nucleoside triphosphate hydrolases"/>
    <property type="match status" value="1"/>
</dbReference>
<dbReference type="InterPro" id="IPR025662">
    <property type="entry name" value="Sigma_54_int_dom_ATP-bd_1"/>
</dbReference>
<dbReference type="InterPro" id="IPR002197">
    <property type="entry name" value="HTH_Fis"/>
</dbReference>
<evidence type="ECO:0000256" key="3">
    <source>
        <dbReference type="ARBA" id="ARBA00022490"/>
    </source>
</evidence>
<evidence type="ECO:0000256" key="2">
    <source>
        <dbReference type="ARBA" id="ARBA00019059"/>
    </source>
</evidence>
<keyword evidence="5 16" id="KW-0597">Phosphoprotein</keyword>
<dbReference type="InterPro" id="IPR003593">
    <property type="entry name" value="AAA+_ATPase"/>
</dbReference>
<dbReference type="GO" id="GO:0000160">
    <property type="term" value="P:phosphorelay signal transduction system"/>
    <property type="evidence" value="ECO:0007669"/>
    <property type="project" value="UniProtKB-KW"/>
</dbReference>
<feature type="domain" description="Sigma-54 factor interaction" evidence="17">
    <location>
        <begin position="146"/>
        <end position="375"/>
    </location>
</feature>
<evidence type="ECO:0000256" key="8">
    <source>
        <dbReference type="ARBA" id="ARBA00023012"/>
    </source>
</evidence>
<evidence type="ECO:0000313" key="19">
    <source>
        <dbReference type="EMBL" id="VBB42078.1"/>
    </source>
</evidence>
<dbReference type="SMART" id="SM00382">
    <property type="entry name" value="AAA"/>
    <property type="match status" value="1"/>
</dbReference>
<dbReference type="SUPFAM" id="SSF46689">
    <property type="entry name" value="Homeodomain-like"/>
    <property type="match status" value="1"/>
</dbReference>